<evidence type="ECO:0000256" key="1">
    <source>
        <dbReference type="SAM" id="MobiDB-lite"/>
    </source>
</evidence>
<feature type="region of interest" description="Disordered" evidence="1">
    <location>
        <begin position="197"/>
        <end position="281"/>
    </location>
</feature>
<feature type="compositionally biased region" description="Polar residues" evidence="1">
    <location>
        <begin position="265"/>
        <end position="281"/>
    </location>
</feature>
<feature type="region of interest" description="Disordered" evidence="1">
    <location>
        <begin position="126"/>
        <end position="159"/>
    </location>
</feature>
<dbReference type="OrthoDB" id="5369729at2759"/>
<evidence type="ECO:0000313" key="2">
    <source>
        <dbReference type="EMBL" id="CAF9911373.1"/>
    </source>
</evidence>
<feature type="region of interest" description="Disordered" evidence="1">
    <location>
        <begin position="294"/>
        <end position="328"/>
    </location>
</feature>
<feature type="region of interest" description="Disordered" evidence="1">
    <location>
        <begin position="480"/>
        <end position="526"/>
    </location>
</feature>
<protein>
    <submittedName>
        <fullName evidence="2">Uncharacterized protein</fullName>
    </submittedName>
</protein>
<feature type="compositionally biased region" description="Basic and acidic residues" evidence="1">
    <location>
        <begin position="214"/>
        <end position="230"/>
    </location>
</feature>
<organism evidence="2 3">
    <name type="scientific">Gomphillus americanus</name>
    <dbReference type="NCBI Taxonomy" id="1940652"/>
    <lineage>
        <taxon>Eukaryota</taxon>
        <taxon>Fungi</taxon>
        <taxon>Dikarya</taxon>
        <taxon>Ascomycota</taxon>
        <taxon>Pezizomycotina</taxon>
        <taxon>Lecanoromycetes</taxon>
        <taxon>OSLEUM clade</taxon>
        <taxon>Ostropomycetidae</taxon>
        <taxon>Ostropales</taxon>
        <taxon>Graphidaceae</taxon>
        <taxon>Gomphilloideae</taxon>
        <taxon>Gomphillus</taxon>
    </lineage>
</organism>
<dbReference type="AlphaFoldDB" id="A0A8H3ETF9"/>
<reference evidence="2" key="1">
    <citation type="submission" date="2021-03" db="EMBL/GenBank/DDBJ databases">
        <authorList>
            <person name="Tagirdzhanova G."/>
        </authorList>
    </citation>
    <scope>NUCLEOTIDE SEQUENCE</scope>
</reference>
<dbReference type="Proteomes" id="UP000664169">
    <property type="component" value="Unassembled WGS sequence"/>
</dbReference>
<gene>
    <name evidence="2" type="ORF">GOMPHAMPRED_007389</name>
</gene>
<accession>A0A8H3ETF9</accession>
<feature type="region of interest" description="Disordered" evidence="1">
    <location>
        <begin position="426"/>
        <end position="456"/>
    </location>
</feature>
<dbReference type="EMBL" id="CAJPDQ010000006">
    <property type="protein sequence ID" value="CAF9911373.1"/>
    <property type="molecule type" value="Genomic_DNA"/>
</dbReference>
<comment type="caution">
    <text evidence="2">The sequence shown here is derived from an EMBL/GenBank/DDBJ whole genome shotgun (WGS) entry which is preliminary data.</text>
</comment>
<sequence length="876" mass="95684">MAAATQLHNTPAETKQASSRDTTRRRSKTDSFATHQPVQHESQSLPEIHPLDSYELSLEANAADTETITSVTTRRTRKLPSLRSPHSTVKERSSRQARSELGRSPLSLASNYSSVDSQTSYFALKSPGTNSLRSPIVRKPPASHSANGVETTRGPPPAISTQRAFSFELHNTGSERGASEQSKLTADTLDRLDTLNRIAQDSGQTRNTSLSRLSSERTLRERSFDKRSESIAETPYSATGEPMDQRNKRYSLEGSRLAAHRKSVQSKNPNQPLQEAISNGSSHDDLFLNMAQIAGRDDGSEQERTSGNALPPRRMSLAEAQPRDRSIKMSEGNAEPLRIEGWNSFQTPTSDRATVRDRISPSTTHPLEGRHLSRLSRLSPATAKVDAPRDSPGFRRNVGPTSYHSRFRSAHLPMTFNSSPITAQHQPFDHELSSSPPPAFTQHVTGTTESTVSTTAPSTVWDELDELKLRIRKLEATGKLLPSSSGSADRPRTAATSATTMSSSSKQNGIKDASPVSTGFEDVSPHPLLNSALEKVRPVLSSDSYQALEAAAADALNLVKMTASSNTPTALERQLKRKADNMCRNLTELCITLLASGILPRDRSANRARSISRGPTAPQDLITQQPQLASQPAEQGHSERTQILNPELTAGQRALSRLEARRTSMKSNTFTSQTGHIIEANTPTQSTVSRTNTVLQRSRQIGEGINPEDVGYAFRPLSRATTELARANTTSGIDRQQRRMSRDYMSNHPLPNPFVRNFPGMSSTTGSRRSYLVNGGGVANSSTNSTIGASSIQDKDNTTNPITPSFPNRHLHTRTANTAINNTEDPTLRNTAELQLQQRLPYSGLHSTARSLLGRRAGDRRSFAGQGDETISASQF</sequence>
<feature type="compositionally biased region" description="Basic and acidic residues" evidence="1">
    <location>
        <begin position="88"/>
        <end position="101"/>
    </location>
</feature>
<feature type="compositionally biased region" description="Polar residues" evidence="1">
    <location>
        <begin position="32"/>
        <end position="45"/>
    </location>
</feature>
<feature type="compositionally biased region" description="Low complexity" evidence="1">
    <location>
        <begin position="493"/>
        <end position="505"/>
    </location>
</feature>
<feature type="region of interest" description="Disordered" evidence="1">
    <location>
        <begin position="1"/>
        <end position="112"/>
    </location>
</feature>
<evidence type="ECO:0000313" key="3">
    <source>
        <dbReference type="Proteomes" id="UP000664169"/>
    </source>
</evidence>
<feature type="compositionally biased region" description="Low complexity" evidence="1">
    <location>
        <begin position="444"/>
        <end position="456"/>
    </location>
</feature>
<feature type="compositionally biased region" description="Basic and acidic residues" evidence="1">
    <location>
        <begin position="295"/>
        <end position="304"/>
    </location>
</feature>
<feature type="region of interest" description="Disordered" evidence="1">
    <location>
        <begin position="344"/>
        <end position="402"/>
    </location>
</feature>
<proteinExistence type="predicted"/>
<keyword evidence="3" id="KW-1185">Reference proteome</keyword>
<feature type="compositionally biased region" description="Polar residues" evidence="1">
    <location>
        <begin position="1"/>
        <end position="17"/>
    </location>
</feature>
<feature type="region of interest" description="Disordered" evidence="1">
    <location>
        <begin position="784"/>
        <end position="805"/>
    </location>
</feature>
<feature type="region of interest" description="Disordered" evidence="1">
    <location>
        <begin position="603"/>
        <end position="641"/>
    </location>
</feature>
<feature type="region of interest" description="Disordered" evidence="1">
    <location>
        <begin position="856"/>
        <end position="876"/>
    </location>
</feature>
<name>A0A8H3ETF9_9LECA</name>
<feature type="compositionally biased region" description="Polar residues" evidence="1">
    <location>
        <begin position="621"/>
        <end position="633"/>
    </location>
</feature>